<keyword evidence="1" id="KW-1133">Transmembrane helix</keyword>
<dbReference type="EMBL" id="JABANE010000037">
    <property type="protein sequence ID" value="NME69208.1"/>
    <property type="molecule type" value="Genomic_DNA"/>
</dbReference>
<evidence type="ECO:0000313" key="3">
    <source>
        <dbReference type="EMBL" id="NME69208.1"/>
    </source>
</evidence>
<feature type="transmembrane region" description="Helical" evidence="1">
    <location>
        <begin position="12"/>
        <end position="31"/>
    </location>
</feature>
<dbReference type="GO" id="GO:0000155">
    <property type="term" value="F:phosphorelay sensor kinase activity"/>
    <property type="evidence" value="ECO:0007669"/>
    <property type="project" value="InterPro"/>
</dbReference>
<feature type="transmembrane region" description="Helical" evidence="1">
    <location>
        <begin position="75"/>
        <end position="99"/>
    </location>
</feature>
<keyword evidence="4" id="KW-1185">Reference proteome</keyword>
<evidence type="ECO:0000313" key="4">
    <source>
        <dbReference type="Proteomes" id="UP000576082"/>
    </source>
</evidence>
<dbReference type="InterPro" id="IPR036890">
    <property type="entry name" value="HATPase_C_sf"/>
</dbReference>
<keyword evidence="3" id="KW-0418">Kinase</keyword>
<evidence type="ECO:0000259" key="2">
    <source>
        <dbReference type="Pfam" id="PF06580"/>
    </source>
</evidence>
<dbReference type="RefSeq" id="WP_169657493.1">
    <property type="nucleotide sequence ID" value="NZ_JABANE010000037.1"/>
</dbReference>
<reference evidence="3 4" key="1">
    <citation type="submission" date="2020-04" db="EMBL/GenBank/DDBJ databases">
        <title>Flammeovirga sp. SR4, a novel species isolated from seawater.</title>
        <authorList>
            <person name="Wang X."/>
        </authorList>
    </citation>
    <scope>NUCLEOTIDE SEQUENCE [LARGE SCALE GENOMIC DNA]</scope>
    <source>
        <strain evidence="3 4">ATCC 23126</strain>
    </source>
</reference>
<keyword evidence="1" id="KW-0812">Transmembrane</keyword>
<dbReference type="GO" id="GO:0016020">
    <property type="term" value="C:membrane"/>
    <property type="evidence" value="ECO:0007669"/>
    <property type="project" value="InterPro"/>
</dbReference>
<sequence length="353" mass="40824">MSKINSNSSTRFSFALRFTVIYLLQLFIKAFDYSFGGVFPLTFRGLIFSVTFVSYWLFIWYASEYIQKKIRHLNAPSVIGINILIGIYTGLSSTMLYMWGDTLFFNNGHLWEEIPFYNPELSVALCIIYLLIFTVFGYIQKINTLKEKEIDVEKLEKEMFKSQYMSLKAQIEPHFLFNSLSVLSSIVHTDQNLASEFIIKLSKTLRYIIEQNQRVLVSLAEELKVVEDYFFLLKTRFGEGIQLQIDIDQNDIDEVMIPPASIQILVENAVKHNKLSLKKPLQINISLNDKTILVTNTYNKKEVEEISTGMGLSNINKRYQLIAGKNIIIEKNQDTFKVSLPALSTIDHENFNH</sequence>
<dbReference type="PANTHER" id="PTHR34220">
    <property type="entry name" value="SENSOR HISTIDINE KINASE YPDA"/>
    <property type="match status" value="1"/>
</dbReference>
<keyword evidence="1" id="KW-0472">Membrane</keyword>
<dbReference type="AlphaFoldDB" id="A0A7X9XA16"/>
<feature type="domain" description="Signal transduction histidine kinase internal region" evidence="2">
    <location>
        <begin position="163"/>
        <end position="239"/>
    </location>
</feature>
<dbReference type="InterPro" id="IPR050640">
    <property type="entry name" value="Bact_2-comp_sensor_kinase"/>
</dbReference>
<dbReference type="PANTHER" id="PTHR34220:SF7">
    <property type="entry name" value="SENSOR HISTIDINE KINASE YPDA"/>
    <property type="match status" value="1"/>
</dbReference>
<dbReference type="Proteomes" id="UP000576082">
    <property type="component" value="Unassembled WGS sequence"/>
</dbReference>
<feature type="transmembrane region" description="Helical" evidence="1">
    <location>
        <begin position="119"/>
        <end position="139"/>
    </location>
</feature>
<evidence type="ECO:0000256" key="1">
    <source>
        <dbReference type="SAM" id="Phobius"/>
    </source>
</evidence>
<dbReference type="Gene3D" id="3.30.565.10">
    <property type="entry name" value="Histidine kinase-like ATPase, C-terminal domain"/>
    <property type="match status" value="1"/>
</dbReference>
<protein>
    <submittedName>
        <fullName evidence="3">Histidine kinase</fullName>
    </submittedName>
</protein>
<proteinExistence type="predicted"/>
<accession>A0A7X9XA16</accession>
<gene>
    <name evidence="3" type="ORF">HHU12_14625</name>
</gene>
<name>A0A7X9XA16_9BACT</name>
<feature type="transmembrane region" description="Helical" evidence="1">
    <location>
        <begin position="43"/>
        <end position="63"/>
    </location>
</feature>
<dbReference type="Pfam" id="PF06580">
    <property type="entry name" value="His_kinase"/>
    <property type="match status" value="1"/>
</dbReference>
<dbReference type="InterPro" id="IPR010559">
    <property type="entry name" value="Sig_transdc_His_kin_internal"/>
</dbReference>
<organism evidence="3 4">
    <name type="scientific">Flammeovirga aprica JL-4</name>
    <dbReference type="NCBI Taxonomy" id="694437"/>
    <lineage>
        <taxon>Bacteria</taxon>
        <taxon>Pseudomonadati</taxon>
        <taxon>Bacteroidota</taxon>
        <taxon>Cytophagia</taxon>
        <taxon>Cytophagales</taxon>
        <taxon>Flammeovirgaceae</taxon>
        <taxon>Flammeovirga</taxon>
    </lineage>
</organism>
<keyword evidence="3" id="KW-0808">Transferase</keyword>
<comment type="caution">
    <text evidence="3">The sequence shown here is derived from an EMBL/GenBank/DDBJ whole genome shotgun (WGS) entry which is preliminary data.</text>
</comment>